<dbReference type="EMBL" id="HBUE01248840">
    <property type="protein sequence ID" value="CAG6553303.1"/>
    <property type="molecule type" value="Transcribed_RNA"/>
</dbReference>
<dbReference type="EMBL" id="HBUE01144011">
    <property type="protein sequence ID" value="CAG6502067.1"/>
    <property type="molecule type" value="Transcribed_RNA"/>
</dbReference>
<dbReference type="AlphaFoldDB" id="A0A8D8IHC1"/>
<sequence>MVLSSVMAGQLISAINAAAAQQKTNSKTAGTQQQQQLISGTAATTASSKRSANEIFFSYRLLGWESRESRKGLEGEEKLIWIGITSLTFRRGCFERIKGKEHKGKEKLVRIG</sequence>
<proteinExistence type="predicted"/>
<protein>
    <submittedName>
        <fullName evidence="1">(northern house mosquito) hypothetical protein</fullName>
    </submittedName>
</protein>
<name>A0A8D8IHC1_CULPI</name>
<dbReference type="EMBL" id="HBUE01019292">
    <property type="protein sequence ID" value="CAG6451810.1"/>
    <property type="molecule type" value="Transcribed_RNA"/>
</dbReference>
<evidence type="ECO:0000313" key="1">
    <source>
        <dbReference type="EMBL" id="CAG6553303.1"/>
    </source>
</evidence>
<accession>A0A8D8IHC1</accession>
<reference evidence="1" key="1">
    <citation type="submission" date="2021-05" db="EMBL/GenBank/DDBJ databases">
        <authorList>
            <person name="Alioto T."/>
            <person name="Alioto T."/>
            <person name="Gomez Garrido J."/>
        </authorList>
    </citation>
    <scope>NUCLEOTIDE SEQUENCE</scope>
</reference>
<organism evidence="1">
    <name type="scientific">Culex pipiens</name>
    <name type="common">House mosquito</name>
    <dbReference type="NCBI Taxonomy" id="7175"/>
    <lineage>
        <taxon>Eukaryota</taxon>
        <taxon>Metazoa</taxon>
        <taxon>Ecdysozoa</taxon>
        <taxon>Arthropoda</taxon>
        <taxon>Hexapoda</taxon>
        <taxon>Insecta</taxon>
        <taxon>Pterygota</taxon>
        <taxon>Neoptera</taxon>
        <taxon>Endopterygota</taxon>
        <taxon>Diptera</taxon>
        <taxon>Nematocera</taxon>
        <taxon>Culicoidea</taxon>
        <taxon>Culicidae</taxon>
        <taxon>Culicinae</taxon>
        <taxon>Culicini</taxon>
        <taxon>Culex</taxon>
        <taxon>Culex</taxon>
    </lineage>
</organism>